<dbReference type="Pfam" id="PF00155">
    <property type="entry name" value="Aminotran_1_2"/>
    <property type="match status" value="1"/>
</dbReference>
<feature type="domain" description="Aminotransferase class I/classII large" evidence="6">
    <location>
        <begin position="29"/>
        <end position="379"/>
    </location>
</feature>
<dbReference type="InterPro" id="IPR015421">
    <property type="entry name" value="PyrdxlP-dep_Trfase_major"/>
</dbReference>
<comment type="cofactor">
    <cofactor evidence="1">
        <name>pyridoxal 5'-phosphate</name>
        <dbReference type="ChEBI" id="CHEBI:597326"/>
    </cofactor>
</comment>
<dbReference type="Gene3D" id="3.40.640.10">
    <property type="entry name" value="Type I PLP-dependent aspartate aminotransferase-like (Major domain)"/>
    <property type="match status" value="1"/>
</dbReference>
<dbReference type="GO" id="GO:0016212">
    <property type="term" value="F:kynurenine-oxoglutarate transaminase activity"/>
    <property type="evidence" value="ECO:0007669"/>
    <property type="project" value="TreeGrafter"/>
</dbReference>
<proteinExistence type="inferred from homology"/>
<keyword evidence="5" id="KW-0663">Pyridoxal phosphate</keyword>
<dbReference type="GO" id="GO:0030170">
    <property type="term" value="F:pyridoxal phosphate binding"/>
    <property type="evidence" value="ECO:0007669"/>
    <property type="project" value="InterPro"/>
</dbReference>
<evidence type="ECO:0000256" key="2">
    <source>
        <dbReference type="ARBA" id="ARBA00007441"/>
    </source>
</evidence>
<evidence type="ECO:0000313" key="7">
    <source>
        <dbReference type="EMBL" id="OUR94159.1"/>
    </source>
</evidence>
<reference evidence="8" key="1">
    <citation type="journal article" date="2017" name="Proc. Natl. Acad. Sci. U.S.A.">
        <title>Simulation of Deepwater Horizon oil plume reveals substrate specialization within a complex community of hydrocarbon-degraders.</title>
        <authorList>
            <person name="Hu P."/>
            <person name="Dubinsky E.A."/>
            <person name="Probst A.J."/>
            <person name="Wang J."/>
            <person name="Sieber C.M.K."/>
            <person name="Tom L.M."/>
            <person name="Gardinali P."/>
            <person name="Banfield J.F."/>
            <person name="Atlas R.M."/>
            <person name="Andersen G.L."/>
        </authorList>
    </citation>
    <scope>NUCLEOTIDE SEQUENCE [LARGE SCALE GENOMIC DNA]</scope>
</reference>
<evidence type="ECO:0000256" key="5">
    <source>
        <dbReference type="ARBA" id="ARBA00022898"/>
    </source>
</evidence>
<dbReference type="CDD" id="cd00609">
    <property type="entry name" value="AAT_like"/>
    <property type="match status" value="1"/>
</dbReference>
<comment type="caution">
    <text evidence="7">The sequence shown here is derived from an EMBL/GenBank/DDBJ whole genome shotgun (WGS) entry which is preliminary data.</text>
</comment>
<dbReference type="Proteomes" id="UP000196531">
    <property type="component" value="Unassembled WGS sequence"/>
</dbReference>
<dbReference type="EMBL" id="MAAO01000011">
    <property type="protein sequence ID" value="OUR94159.1"/>
    <property type="molecule type" value="Genomic_DNA"/>
</dbReference>
<protein>
    <recommendedName>
        <fullName evidence="6">Aminotransferase class I/classII large domain-containing protein</fullName>
    </recommendedName>
</protein>
<sequence>MKNFQSKLPSVGETIFSTISAKAQQFQAINLGQGFPDYDGDEFLKDRICHYIKSAHNQYAPMPGVLALRESIADYFKNKYQLNLSPNSEITITSGATEALTASILGLVSQDEEVIIFDPSYDSYAPAIQLAGARAVRLNLVDETFALPMEQLKKSINTKTRMIILNSPHNPTGAILSRETWLEISELVAGTDIIILSDEVYEGIHFIGERHFSPLELPDLKERLISVFSFGKSCHMTGWKIGYAIASPFLTTELRKLHQYFTFSTFTAAQLALADYLREHQENFINLGSFYNTKKELFIKELTGSRFKVLDSSGTYFLLVDYSEISNKIDTEFCLELIEKYGVASIPISVFYEKPISDQRIIRFCFAKKDETIKKACKILREI</sequence>
<dbReference type="GO" id="GO:0005737">
    <property type="term" value="C:cytoplasm"/>
    <property type="evidence" value="ECO:0007669"/>
    <property type="project" value="TreeGrafter"/>
</dbReference>
<dbReference type="InterPro" id="IPR015424">
    <property type="entry name" value="PyrdxlP-dep_Trfase"/>
</dbReference>
<gene>
    <name evidence="7" type="ORF">A9Q84_17795</name>
</gene>
<name>A0A1Y5F765_9BACT</name>
<dbReference type="AlphaFoldDB" id="A0A1Y5F765"/>
<keyword evidence="4" id="KW-0808">Transferase</keyword>
<dbReference type="PANTHER" id="PTHR43807">
    <property type="entry name" value="FI04487P"/>
    <property type="match status" value="1"/>
</dbReference>
<evidence type="ECO:0000256" key="4">
    <source>
        <dbReference type="ARBA" id="ARBA00022679"/>
    </source>
</evidence>
<dbReference type="Gene3D" id="3.90.1150.10">
    <property type="entry name" value="Aspartate Aminotransferase, domain 1"/>
    <property type="match status" value="1"/>
</dbReference>
<dbReference type="FunFam" id="3.40.640.10:FF:000033">
    <property type="entry name" value="Aspartate aminotransferase"/>
    <property type="match status" value="1"/>
</dbReference>
<evidence type="ECO:0000256" key="3">
    <source>
        <dbReference type="ARBA" id="ARBA00022576"/>
    </source>
</evidence>
<dbReference type="InterPro" id="IPR004839">
    <property type="entry name" value="Aminotransferase_I/II_large"/>
</dbReference>
<dbReference type="InterPro" id="IPR015422">
    <property type="entry name" value="PyrdxlP-dep_Trfase_small"/>
</dbReference>
<comment type="similarity">
    <text evidence="2">Belongs to the class-I pyridoxal-phosphate-dependent aminotransferase family.</text>
</comment>
<evidence type="ECO:0000259" key="6">
    <source>
        <dbReference type="Pfam" id="PF00155"/>
    </source>
</evidence>
<evidence type="ECO:0000313" key="8">
    <source>
        <dbReference type="Proteomes" id="UP000196531"/>
    </source>
</evidence>
<dbReference type="InterPro" id="IPR051326">
    <property type="entry name" value="Kynurenine-oxoglutarate_AT"/>
</dbReference>
<organism evidence="7 8">
    <name type="scientific">Halobacteriovorax marinus</name>
    <dbReference type="NCBI Taxonomy" id="97084"/>
    <lineage>
        <taxon>Bacteria</taxon>
        <taxon>Pseudomonadati</taxon>
        <taxon>Bdellovibrionota</taxon>
        <taxon>Bacteriovoracia</taxon>
        <taxon>Bacteriovoracales</taxon>
        <taxon>Halobacteriovoraceae</taxon>
        <taxon>Halobacteriovorax</taxon>
    </lineage>
</organism>
<accession>A0A1Y5F765</accession>
<dbReference type="NCBIfam" id="NF006569">
    <property type="entry name" value="PRK09082.1"/>
    <property type="match status" value="1"/>
</dbReference>
<dbReference type="SUPFAM" id="SSF53383">
    <property type="entry name" value="PLP-dependent transferases"/>
    <property type="match status" value="1"/>
</dbReference>
<keyword evidence="3" id="KW-0032">Aminotransferase</keyword>
<evidence type="ECO:0000256" key="1">
    <source>
        <dbReference type="ARBA" id="ARBA00001933"/>
    </source>
</evidence>
<dbReference type="PANTHER" id="PTHR43807:SF20">
    <property type="entry name" value="FI04487P"/>
    <property type="match status" value="1"/>
</dbReference>